<keyword evidence="2" id="KW-1185">Reference proteome</keyword>
<dbReference type="EMBL" id="CP042469">
    <property type="protein sequence ID" value="QOX64944.1"/>
    <property type="molecule type" value="Genomic_DNA"/>
</dbReference>
<reference evidence="1" key="1">
    <citation type="submission" date="2019-08" db="EMBL/GenBank/DDBJ databases">
        <title>Genome sequence of Clostridiales bacterium MT110.</title>
        <authorList>
            <person name="Cao J."/>
        </authorList>
    </citation>
    <scope>NUCLEOTIDE SEQUENCE</scope>
    <source>
        <strain evidence="1">MT110</strain>
    </source>
</reference>
<organism evidence="1 2">
    <name type="scientific">Anoxybacterium hadale</name>
    <dbReference type="NCBI Taxonomy" id="3408580"/>
    <lineage>
        <taxon>Bacteria</taxon>
        <taxon>Bacillati</taxon>
        <taxon>Bacillota</taxon>
        <taxon>Clostridia</taxon>
        <taxon>Peptostreptococcales</taxon>
        <taxon>Anaerovoracaceae</taxon>
        <taxon>Anoxybacterium</taxon>
    </lineage>
</organism>
<evidence type="ECO:0000313" key="2">
    <source>
        <dbReference type="Proteomes" id="UP000594014"/>
    </source>
</evidence>
<evidence type="ECO:0000313" key="1">
    <source>
        <dbReference type="EMBL" id="QOX64944.1"/>
    </source>
</evidence>
<sequence>MSNSMKLIGRTLIILVLMAAGSWLNNQLDQFSSSTGQLGFLSFVAMYAVYFLIGITLGGTANPRFTKAKNKWVYFIPMILFALIGAQWFFSPIFNVASLPFGMGAHLLPFSYLSWGLVGYFLNLSLR</sequence>
<gene>
    <name evidence="1" type="ORF">FRZ06_17120</name>
</gene>
<name>A0ACD1AF90_9FIRM</name>
<dbReference type="Proteomes" id="UP000594014">
    <property type="component" value="Chromosome"/>
</dbReference>
<accession>A0ACD1AF90</accession>
<proteinExistence type="predicted"/>
<protein>
    <submittedName>
        <fullName evidence="1">Uncharacterized protein</fullName>
    </submittedName>
</protein>